<dbReference type="AlphaFoldDB" id="A0A1X6N182"/>
<dbReference type="GeneID" id="36325806"/>
<dbReference type="EMBL" id="KZ110597">
    <property type="protein sequence ID" value="OSX62391.1"/>
    <property type="molecule type" value="Genomic_DNA"/>
</dbReference>
<gene>
    <name evidence="2" type="ORF">POSPLADRAFT_1056985</name>
</gene>
<dbReference type="RefSeq" id="XP_024339185.1">
    <property type="nucleotide sequence ID" value="XM_024480856.1"/>
</dbReference>
<organism evidence="2 3">
    <name type="scientific">Postia placenta MAD-698-R-SB12</name>
    <dbReference type="NCBI Taxonomy" id="670580"/>
    <lineage>
        <taxon>Eukaryota</taxon>
        <taxon>Fungi</taxon>
        <taxon>Dikarya</taxon>
        <taxon>Basidiomycota</taxon>
        <taxon>Agaricomycotina</taxon>
        <taxon>Agaricomycetes</taxon>
        <taxon>Polyporales</taxon>
        <taxon>Adustoporiaceae</taxon>
        <taxon>Rhodonia</taxon>
    </lineage>
</organism>
<protein>
    <submittedName>
        <fullName evidence="2">Uncharacterized protein</fullName>
    </submittedName>
</protein>
<proteinExistence type="predicted"/>
<name>A0A1X6N182_9APHY</name>
<evidence type="ECO:0000313" key="3">
    <source>
        <dbReference type="Proteomes" id="UP000194127"/>
    </source>
</evidence>
<evidence type="ECO:0000313" key="2">
    <source>
        <dbReference type="EMBL" id="OSX62391.1"/>
    </source>
</evidence>
<dbReference type="Proteomes" id="UP000194127">
    <property type="component" value="Unassembled WGS sequence"/>
</dbReference>
<accession>A0A1X6N182</accession>
<keyword evidence="3" id="KW-1185">Reference proteome</keyword>
<reference evidence="2 3" key="1">
    <citation type="submission" date="2017-04" db="EMBL/GenBank/DDBJ databases">
        <title>Genome Sequence of the Model Brown-Rot Fungus Postia placenta SB12.</title>
        <authorList>
            <consortium name="DOE Joint Genome Institute"/>
            <person name="Gaskell J."/>
            <person name="Kersten P."/>
            <person name="Larrondo L.F."/>
            <person name="Canessa P."/>
            <person name="Martinez D."/>
            <person name="Hibbett D."/>
            <person name="Schmoll M."/>
            <person name="Kubicek C.P."/>
            <person name="Martinez A.T."/>
            <person name="Yadav J."/>
            <person name="Master E."/>
            <person name="Magnuson J.K."/>
            <person name="James T."/>
            <person name="Yaver D."/>
            <person name="Berka R."/>
            <person name="Labutti K."/>
            <person name="Lipzen A."/>
            <person name="Aerts A."/>
            <person name="Barry K."/>
            <person name="Henrissat B."/>
            <person name="Blanchette R."/>
            <person name="Grigoriev I."/>
            <person name="Cullen D."/>
        </authorList>
    </citation>
    <scope>NUCLEOTIDE SEQUENCE [LARGE SCALE GENOMIC DNA]</scope>
    <source>
        <strain evidence="2 3">MAD-698-R-SB12</strain>
    </source>
</reference>
<evidence type="ECO:0000256" key="1">
    <source>
        <dbReference type="SAM" id="MobiDB-lite"/>
    </source>
</evidence>
<sequence>MSGILLRDPMAKVDQGTGMPCRRGAATDIGPTAAERDRSHRAKVFRGARTPWASGDVERRCYRLYAHAVLGYSQTIEVHDQEDELGLLWDDDIEDWKRYDSKMDENGNVEVVEVPAFKGGAPSEAMVAYTAWKRSSQKKGDQEPE</sequence>
<feature type="region of interest" description="Disordered" evidence="1">
    <location>
        <begin position="13"/>
        <end position="40"/>
    </location>
</feature>